<sequence length="67" mass="7007">MTTQDVIAQLRQDITAARDAGDDEAVRRLRGELDIALHAAGVDPDQLPLEGTGTAPQPPDAVEDGTA</sequence>
<keyword evidence="3" id="KW-1185">Reference proteome</keyword>
<protein>
    <submittedName>
        <fullName evidence="2">Uncharacterized protein</fullName>
    </submittedName>
</protein>
<dbReference type="AlphaFoldDB" id="A0A366DWK5"/>
<evidence type="ECO:0000313" key="2">
    <source>
        <dbReference type="EMBL" id="RBO94491.1"/>
    </source>
</evidence>
<comment type="caution">
    <text evidence="2">The sequence shown here is derived from an EMBL/GenBank/DDBJ whole genome shotgun (WGS) entry which is preliminary data.</text>
</comment>
<name>A0A366DWK5_9NOCA</name>
<feature type="region of interest" description="Disordered" evidence="1">
    <location>
        <begin position="41"/>
        <end position="67"/>
    </location>
</feature>
<evidence type="ECO:0000256" key="1">
    <source>
        <dbReference type="SAM" id="MobiDB-lite"/>
    </source>
</evidence>
<dbReference type="OrthoDB" id="4560309at2"/>
<accession>A0A366DWK5</accession>
<gene>
    <name evidence="2" type="ORF">DFR74_102914</name>
</gene>
<dbReference type="RefSeq" id="WP_067513615.1">
    <property type="nucleotide sequence ID" value="NZ_CP107943.1"/>
</dbReference>
<evidence type="ECO:0000313" key="3">
    <source>
        <dbReference type="Proteomes" id="UP000252586"/>
    </source>
</evidence>
<dbReference type="EMBL" id="QNRE01000002">
    <property type="protein sequence ID" value="RBO94491.1"/>
    <property type="molecule type" value="Genomic_DNA"/>
</dbReference>
<proteinExistence type="predicted"/>
<dbReference type="Proteomes" id="UP000252586">
    <property type="component" value="Unassembled WGS sequence"/>
</dbReference>
<reference evidence="2 3" key="1">
    <citation type="submission" date="2018-06" db="EMBL/GenBank/DDBJ databases">
        <title>Genomic Encyclopedia of Type Strains, Phase IV (KMG-IV): sequencing the most valuable type-strain genomes for metagenomic binning, comparative biology and taxonomic classification.</title>
        <authorList>
            <person name="Goeker M."/>
        </authorList>
    </citation>
    <scope>NUCLEOTIDE SEQUENCE [LARGE SCALE GENOMIC DNA]</scope>
    <source>
        <strain evidence="2 3">DSM 44599</strain>
    </source>
</reference>
<organism evidence="2 3">
    <name type="scientific">Nocardia puris</name>
    <dbReference type="NCBI Taxonomy" id="208602"/>
    <lineage>
        <taxon>Bacteria</taxon>
        <taxon>Bacillati</taxon>
        <taxon>Actinomycetota</taxon>
        <taxon>Actinomycetes</taxon>
        <taxon>Mycobacteriales</taxon>
        <taxon>Nocardiaceae</taxon>
        <taxon>Nocardia</taxon>
    </lineage>
</organism>